<dbReference type="EMBL" id="METD01000001">
    <property type="protein sequence ID" value="OGB73560.1"/>
    <property type="molecule type" value="Genomic_DNA"/>
</dbReference>
<dbReference type="GO" id="GO:0051536">
    <property type="term" value="F:iron-sulfur cluster binding"/>
    <property type="evidence" value="ECO:0007669"/>
    <property type="project" value="UniProtKB-KW"/>
</dbReference>
<keyword evidence="5" id="KW-0479">Metal-binding</keyword>
<evidence type="ECO:0000256" key="3">
    <source>
        <dbReference type="ARBA" id="ARBA00012239"/>
    </source>
</evidence>
<protein>
    <recommendedName>
        <fullName evidence="3">cysteine desulfurase</fullName>
        <ecNumber evidence="3">2.8.1.7</ecNumber>
    </recommendedName>
</protein>
<sequence>MKQIYLDYSASAPLRPEVKTAMRKAEAVFGNPNSIHGSGREALNLVDASRRDIASILDCQPNEIIFAGSATEADNLAIKGVALSQKKGHVITTAIEHKAVLESYHWLEDQGFAVSYLEPNHEGMILVEQIESAIRPDTILVSVMYANNEIGTIQPIREIGKLIEVLNRGRTHPILFHTDAVQAGNYLNLDVKSLHVDLLTLSGHKLGGPKGVGLLFVRNGVNLTPQIHGGGQERGIRSGTINVVGVVGLTTAIELAQKNKIRETKRLSALQRYLINALHQMPGVAINGSTTNRLPNNLNFSVPKITSEELVIGLDRQGIAVSAASACAAGSIEPSYVLSAMGLSQSRINSSVRISWGWETTKSDLTTLVKSLKNLV</sequence>
<keyword evidence="6" id="KW-0663">Pyridoxal phosphate</keyword>
<dbReference type="GO" id="GO:0031071">
    <property type="term" value="F:cysteine desulfurase activity"/>
    <property type="evidence" value="ECO:0007669"/>
    <property type="project" value="UniProtKB-EC"/>
</dbReference>
<evidence type="ECO:0000256" key="2">
    <source>
        <dbReference type="ARBA" id="ARBA00006490"/>
    </source>
</evidence>
<dbReference type="EC" id="2.8.1.7" evidence="3"/>
<dbReference type="GO" id="GO:0046872">
    <property type="term" value="F:metal ion binding"/>
    <property type="evidence" value="ECO:0007669"/>
    <property type="project" value="UniProtKB-KW"/>
</dbReference>
<evidence type="ECO:0000256" key="6">
    <source>
        <dbReference type="ARBA" id="ARBA00022898"/>
    </source>
</evidence>
<dbReference type="InterPro" id="IPR015421">
    <property type="entry name" value="PyrdxlP-dep_Trfase_major"/>
</dbReference>
<comment type="catalytic activity">
    <reaction evidence="9">
        <text>(sulfur carrier)-H + L-cysteine = (sulfur carrier)-SH + L-alanine</text>
        <dbReference type="Rhea" id="RHEA:43892"/>
        <dbReference type="Rhea" id="RHEA-COMP:14737"/>
        <dbReference type="Rhea" id="RHEA-COMP:14739"/>
        <dbReference type="ChEBI" id="CHEBI:29917"/>
        <dbReference type="ChEBI" id="CHEBI:35235"/>
        <dbReference type="ChEBI" id="CHEBI:57972"/>
        <dbReference type="ChEBI" id="CHEBI:64428"/>
        <dbReference type="EC" id="2.8.1.7"/>
    </reaction>
</comment>
<evidence type="ECO:0000256" key="5">
    <source>
        <dbReference type="ARBA" id="ARBA00022723"/>
    </source>
</evidence>
<name>A0A1F4NQ79_UNCK3</name>
<keyword evidence="4" id="KW-0808">Transferase</keyword>
<dbReference type="PANTHER" id="PTHR11601:SF34">
    <property type="entry name" value="CYSTEINE DESULFURASE"/>
    <property type="match status" value="1"/>
</dbReference>
<organism evidence="12 13">
    <name type="scientific">candidate division Kazan bacterium RIFCSPLOWO2_01_FULL_45_19</name>
    <dbReference type="NCBI Taxonomy" id="1798538"/>
    <lineage>
        <taxon>Bacteria</taxon>
        <taxon>Bacteria division Kazan-3B-28</taxon>
    </lineage>
</organism>
<evidence type="ECO:0000256" key="10">
    <source>
        <dbReference type="RuleBase" id="RU004504"/>
    </source>
</evidence>
<evidence type="ECO:0000259" key="11">
    <source>
        <dbReference type="Pfam" id="PF00266"/>
    </source>
</evidence>
<evidence type="ECO:0000256" key="9">
    <source>
        <dbReference type="ARBA" id="ARBA00050776"/>
    </source>
</evidence>
<dbReference type="Proteomes" id="UP000178085">
    <property type="component" value="Unassembled WGS sequence"/>
</dbReference>
<dbReference type="InterPro" id="IPR015422">
    <property type="entry name" value="PyrdxlP-dep_Trfase_small"/>
</dbReference>
<evidence type="ECO:0000313" key="12">
    <source>
        <dbReference type="EMBL" id="OGB73560.1"/>
    </source>
</evidence>
<comment type="cofactor">
    <cofactor evidence="1 10">
        <name>pyridoxal 5'-phosphate</name>
        <dbReference type="ChEBI" id="CHEBI:597326"/>
    </cofactor>
</comment>
<evidence type="ECO:0000256" key="7">
    <source>
        <dbReference type="ARBA" id="ARBA00023004"/>
    </source>
</evidence>
<evidence type="ECO:0000256" key="1">
    <source>
        <dbReference type="ARBA" id="ARBA00001933"/>
    </source>
</evidence>
<dbReference type="Gene3D" id="1.10.260.50">
    <property type="match status" value="1"/>
</dbReference>
<evidence type="ECO:0000313" key="13">
    <source>
        <dbReference type="Proteomes" id="UP000178085"/>
    </source>
</evidence>
<dbReference type="Gene3D" id="3.90.1150.10">
    <property type="entry name" value="Aspartate Aminotransferase, domain 1"/>
    <property type="match status" value="1"/>
</dbReference>
<dbReference type="Pfam" id="PF00266">
    <property type="entry name" value="Aminotran_5"/>
    <property type="match status" value="1"/>
</dbReference>
<dbReference type="InterPro" id="IPR020578">
    <property type="entry name" value="Aminotrans_V_PyrdxlP_BS"/>
</dbReference>
<dbReference type="SUPFAM" id="SSF53383">
    <property type="entry name" value="PLP-dependent transferases"/>
    <property type="match status" value="1"/>
</dbReference>
<dbReference type="InterPro" id="IPR000192">
    <property type="entry name" value="Aminotrans_V_dom"/>
</dbReference>
<proteinExistence type="inferred from homology"/>
<dbReference type="PROSITE" id="PS00595">
    <property type="entry name" value="AA_TRANSFER_CLASS_5"/>
    <property type="match status" value="1"/>
</dbReference>
<dbReference type="AlphaFoldDB" id="A0A1F4NQ79"/>
<keyword evidence="8" id="KW-0411">Iron-sulfur</keyword>
<feature type="domain" description="Aminotransferase class V" evidence="11">
    <location>
        <begin position="4"/>
        <end position="367"/>
    </location>
</feature>
<reference evidence="12 13" key="1">
    <citation type="journal article" date="2016" name="Nat. Commun.">
        <title>Thousands of microbial genomes shed light on interconnected biogeochemical processes in an aquifer system.</title>
        <authorList>
            <person name="Anantharaman K."/>
            <person name="Brown C.T."/>
            <person name="Hug L.A."/>
            <person name="Sharon I."/>
            <person name="Castelle C.J."/>
            <person name="Probst A.J."/>
            <person name="Thomas B.C."/>
            <person name="Singh A."/>
            <person name="Wilkins M.J."/>
            <person name="Karaoz U."/>
            <person name="Brodie E.L."/>
            <person name="Williams K.H."/>
            <person name="Hubbard S.S."/>
            <person name="Banfield J.F."/>
        </authorList>
    </citation>
    <scope>NUCLEOTIDE SEQUENCE [LARGE SCALE GENOMIC DNA]</scope>
</reference>
<comment type="caution">
    <text evidence="12">The sequence shown here is derived from an EMBL/GenBank/DDBJ whole genome shotgun (WGS) entry which is preliminary data.</text>
</comment>
<gene>
    <name evidence="12" type="ORF">A3K51_01780</name>
</gene>
<evidence type="ECO:0000256" key="4">
    <source>
        <dbReference type="ARBA" id="ARBA00022679"/>
    </source>
</evidence>
<dbReference type="Gene3D" id="3.40.640.10">
    <property type="entry name" value="Type I PLP-dependent aspartate aminotransferase-like (Major domain)"/>
    <property type="match status" value="1"/>
</dbReference>
<keyword evidence="7" id="KW-0408">Iron</keyword>
<dbReference type="InterPro" id="IPR016454">
    <property type="entry name" value="Cysteine_dSase"/>
</dbReference>
<dbReference type="FunFam" id="3.40.640.10:FF:000084">
    <property type="entry name" value="IscS-like cysteine desulfurase"/>
    <property type="match status" value="1"/>
</dbReference>
<evidence type="ECO:0000256" key="8">
    <source>
        <dbReference type="ARBA" id="ARBA00023014"/>
    </source>
</evidence>
<accession>A0A1F4NQ79</accession>
<comment type="similarity">
    <text evidence="2">Belongs to the class-V pyridoxal-phosphate-dependent aminotransferase family. NifS/IscS subfamily.</text>
</comment>
<dbReference type="PANTHER" id="PTHR11601">
    <property type="entry name" value="CYSTEINE DESULFURYLASE FAMILY MEMBER"/>
    <property type="match status" value="1"/>
</dbReference>
<dbReference type="InterPro" id="IPR015424">
    <property type="entry name" value="PyrdxlP-dep_Trfase"/>
</dbReference>
<dbReference type="PIRSF" id="PIRSF005572">
    <property type="entry name" value="NifS"/>
    <property type="match status" value="1"/>
</dbReference>